<organism evidence="1 2">
    <name type="scientific">Petrolisthes cinctipes</name>
    <name type="common">Flat porcelain crab</name>
    <dbReference type="NCBI Taxonomy" id="88211"/>
    <lineage>
        <taxon>Eukaryota</taxon>
        <taxon>Metazoa</taxon>
        <taxon>Ecdysozoa</taxon>
        <taxon>Arthropoda</taxon>
        <taxon>Crustacea</taxon>
        <taxon>Multicrustacea</taxon>
        <taxon>Malacostraca</taxon>
        <taxon>Eumalacostraca</taxon>
        <taxon>Eucarida</taxon>
        <taxon>Decapoda</taxon>
        <taxon>Pleocyemata</taxon>
        <taxon>Anomura</taxon>
        <taxon>Galatheoidea</taxon>
        <taxon>Porcellanidae</taxon>
        <taxon>Petrolisthes</taxon>
    </lineage>
</organism>
<sequence>MQQDAECHHSAVVKLLTVPDNNSMRQLTTALRFSKMACKRRFFADVSHSLGFVATPSSCEETDAPTPYLFEKPQMDIYERIIKHSLKKCLLPRFRARYDRETNESSLDNLAEYTSFFAGLWALCSRYPAPNRLACCLEEETMMMPMQRRR</sequence>
<evidence type="ECO:0000313" key="1">
    <source>
        <dbReference type="EMBL" id="KAK3887326.1"/>
    </source>
</evidence>
<name>A0AAE1G8Z9_PETCI</name>
<protein>
    <submittedName>
        <fullName evidence="1">Uncharacterized protein</fullName>
    </submittedName>
</protein>
<evidence type="ECO:0000313" key="2">
    <source>
        <dbReference type="Proteomes" id="UP001286313"/>
    </source>
</evidence>
<dbReference type="EMBL" id="JAWQEG010000638">
    <property type="protein sequence ID" value="KAK3887326.1"/>
    <property type="molecule type" value="Genomic_DNA"/>
</dbReference>
<gene>
    <name evidence="1" type="ORF">Pcinc_008590</name>
</gene>
<dbReference type="Proteomes" id="UP001286313">
    <property type="component" value="Unassembled WGS sequence"/>
</dbReference>
<accession>A0AAE1G8Z9</accession>
<keyword evidence="2" id="KW-1185">Reference proteome</keyword>
<comment type="caution">
    <text evidence="1">The sequence shown here is derived from an EMBL/GenBank/DDBJ whole genome shotgun (WGS) entry which is preliminary data.</text>
</comment>
<reference evidence="1" key="1">
    <citation type="submission" date="2023-10" db="EMBL/GenBank/DDBJ databases">
        <title>Genome assemblies of two species of porcelain crab, Petrolisthes cinctipes and Petrolisthes manimaculis (Anomura: Porcellanidae).</title>
        <authorList>
            <person name="Angst P."/>
        </authorList>
    </citation>
    <scope>NUCLEOTIDE SEQUENCE</scope>
    <source>
        <strain evidence="1">PB745_01</strain>
        <tissue evidence="1">Gill</tissue>
    </source>
</reference>
<proteinExistence type="predicted"/>
<dbReference type="AlphaFoldDB" id="A0AAE1G8Z9"/>